<evidence type="ECO:0000313" key="5">
    <source>
        <dbReference type="Proteomes" id="UP000308092"/>
    </source>
</evidence>
<dbReference type="InterPro" id="IPR036736">
    <property type="entry name" value="ACP-like_sf"/>
</dbReference>
<name>A0A4S3JVS0_9EURO</name>
<keyword evidence="5" id="KW-1185">Reference proteome</keyword>
<feature type="domain" description="Carrier" evidence="3">
    <location>
        <begin position="249"/>
        <end position="331"/>
    </location>
</feature>
<reference evidence="4 5" key="1">
    <citation type="submission" date="2019-03" db="EMBL/GenBank/DDBJ databases">
        <title>The genome sequence of a newly discovered highly antifungal drug resistant Aspergillus species, Aspergillus tanneri NIH 1004.</title>
        <authorList>
            <person name="Mounaud S."/>
            <person name="Singh I."/>
            <person name="Joardar V."/>
            <person name="Pakala S."/>
            <person name="Pakala S."/>
            <person name="Venepally P."/>
            <person name="Hoover J."/>
            <person name="Nierman W."/>
            <person name="Chung J."/>
            <person name="Losada L."/>
        </authorList>
    </citation>
    <scope>NUCLEOTIDE SEQUENCE [LARGE SCALE GENOMIC DNA]</scope>
    <source>
        <strain evidence="4 5">NIH1004</strain>
    </source>
</reference>
<organism evidence="4 5">
    <name type="scientific">Aspergillus tanneri</name>
    <dbReference type="NCBI Taxonomy" id="1220188"/>
    <lineage>
        <taxon>Eukaryota</taxon>
        <taxon>Fungi</taxon>
        <taxon>Dikarya</taxon>
        <taxon>Ascomycota</taxon>
        <taxon>Pezizomycotina</taxon>
        <taxon>Eurotiomycetes</taxon>
        <taxon>Eurotiomycetidae</taxon>
        <taxon>Eurotiales</taxon>
        <taxon>Aspergillaceae</taxon>
        <taxon>Aspergillus</taxon>
        <taxon>Aspergillus subgen. Circumdati</taxon>
    </lineage>
</organism>
<dbReference type="EMBL" id="SOSA01000017">
    <property type="protein sequence ID" value="THC99493.1"/>
    <property type="molecule type" value="Genomic_DNA"/>
</dbReference>
<comment type="caution">
    <text evidence="4">The sequence shown here is derived from an EMBL/GenBank/DDBJ whole genome shotgun (WGS) entry which is preliminary data.</text>
</comment>
<evidence type="ECO:0000256" key="1">
    <source>
        <dbReference type="ARBA" id="ARBA00022450"/>
    </source>
</evidence>
<dbReference type="InterPro" id="IPR020806">
    <property type="entry name" value="PKS_PP-bd"/>
</dbReference>
<dbReference type="GO" id="GO:0044550">
    <property type="term" value="P:secondary metabolite biosynthetic process"/>
    <property type="evidence" value="ECO:0007669"/>
    <property type="project" value="TreeGrafter"/>
</dbReference>
<dbReference type="Pfam" id="PF23297">
    <property type="entry name" value="ACP_SdgA_C"/>
    <property type="match status" value="1"/>
</dbReference>
<dbReference type="Gene3D" id="3.40.50.720">
    <property type="entry name" value="NAD(P)-binding Rossmann-like Domain"/>
    <property type="match status" value="1"/>
</dbReference>
<dbReference type="SMART" id="SM00823">
    <property type="entry name" value="PKS_PP"/>
    <property type="match status" value="1"/>
</dbReference>
<dbReference type="PROSITE" id="PS00012">
    <property type="entry name" value="PHOSPHOPANTETHEINE"/>
    <property type="match status" value="1"/>
</dbReference>
<sequence length="345" mass="38873">MYSEAKKRYTYLLDRYTVELCLPWSLQSCHRGTCLQESPAPLDFILQGGGSNPVEDADDSEWLFTVLTLRLSFGWKIRGVVQCTMVLRDSTFENTTHQKWTESIQPKIYGSWNLHLATPTRMDALYRRQRGLPGTALAVGAVMDVCAFADNSYFENFLDKFEHLVAFTVKIEEVMIIFLQTLMKGKTEDGVTVPPLLAMGFTEQLKRDGNITSLWPKDRKFDHRVEFPENGDGESSGDKVRTANLLAQVADLDEAGKVVEEALKTNLANEMTASPEDVDADKPLHSYGVDSLKAVEVRNWLFRELKCDISVFDILSPIPLAKLSVNIAEKSKCLPDSLKRIDPLE</sequence>
<dbReference type="GO" id="GO:0031177">
    <property type="term" value="F:phosphopantetheine binding"/>
    <property type="evidence" value="ECO:0007669"/>
    <property type="project" value="InterPro"/>
</dbReference>
<evidence type="ECO:0000256" key="2">
    <source>
        <dbReference type="ARBA" id="ARBA00022553"/>
    </source>
</evidence>
<dbReference type="STRING" id="1220188.A0A4S3JVS0"/>
<dbReference type="InterPro" id="IPR009081">
    <property type="entry name" value="PP-bd_ACP"/>
</dbReference>
<keyword evidence="1" id="KW-0596">Phosphopantetheine</keyword>
<dbReference type="InterPro" id="IPR036291">
    <property type="entry name" value="NAD(P)-bd_dom_sf"/>
</dbReference>
<accession>A0A4S3JVS0</accession>
<dbReference type="PROSITE" id="PS50075">
    <property type="entry name" value="CARRIER"/>
    <property type="match status" value="1"/>
</dbReference>
<dbReference type="SUPFAM" id="SSF51735">
    <property type="entry name" value="NAD(P)-binding Rossmann-fold domains"/>
    <property type="match status" value="1"/>
</dbReference>
<dbReference type="Gene3D" id="1.10.1200.10">
    <property type="entry name" value="ACP-like"/>
    <property type="match status" value="1"/>
</dbReference>
<dbReference type="Pfam" id="PF08659">
    <property type="entry name" value="KR"/>
    <property type="match status" value="1"/>
</dbReference>
<dbReference type="InterPro" id="IPR050091">
    <property type="entry name" value="PKS_NRPS_Biosynth_Enz"/>
</dbReference>
<dbReference type="InterPro" id="IPR006162">
    <property type="entry name" value="Ppantetheine_attach_site"/>
</dbReference>
<gene>
    <name evidence="4" type="ORF">EYZ11_001042</name>
</gene>
<dbReference type="Proteomes" id="UP000308092">
    <property type="component" value="Unassembled WGS sequence"/>
</dbReference>
<dbReference type="GO" id="GO:0006633">
    <property type="term" value="P:fatty acid biosynthetic process"/>
    <property type="evidence" value="ECO:0007669"/>
    <property type="project" value="TreeGrafter"/>
</dbReference>
<dbReference type="PANTHER" id="PTHR43775:SF29">
    <property type="entry name" value="ASPERFURANONE POLYKETIDE SYNTHASE AFOG-RELATED"/>
    <property type="match status" value="1"/>
</dbReference>
<protein>
    <recommendedName>
        <fullName evidence="3">Carrier domain-containing protein</fullName>
    </recommendedName>
</protein>
<dbReference type="PANTHER" id="PTHR43775">
    <property type="entry name" value="FATTY ACID SYNTHASE"/>
    <property type="match status" value="1"/>
</dbReference>
<dbReference type="VEuPathDB" id="FungiDB:EYZ11_001042"/>
<dbReference type="SUPFAM" id="SSF47336">
    <property type="entry name" value="ACP-like"/>
    <property type="match status" value="1"/>
</dbReference>
<dbReference type="InterPro" id="IPR013968">
    <property type="entry name" value="PKS_KR"/>
</dbReference>
<dbReference type="AlphaFoldDB" id="A0A4S3JVS0"/>
<keyword evidence="2" id="KW-0597">Phosphoprotein</keyword>
<dbReference type="GO" id="GO:0004312">
    <property type="term" value="F:fatty acid synthase activity"/>
    <property type="evidence" value="ECO:0007669"/>
    <property type="project" value="TreeGrafter"/>
</dbReference>
<proteinExistence type="predicted"/>
<evidence type="ECO:0000259" key="3">
    <source>
        <dbReference type="PROSITE" id="PS50075"/>
    </source>
</evidence>
<evidence type="ECO:0000313" key="4">
    <source>
        <dbReference type="EMBL" id="THC99493.1"/>
    </source>
</evidence>